<keyword evidence="2" id="KW-0012">Acyltransferase</keyword>
<comment type="caution">
    <text evidence="4">The sequence shown here is derived from an EMBL/GenBank/DDBJ whole genome shotgun (WGS) entry which is preliminary data.</text>
</comment>
<accession>R3TSY0</accession>
<evidence type="ECO:0000256" key="2">
    <source>
        <dbReference type="ARBA" id="ARBA00023315"/>
    </source>
</evidence>
<name>R3TSY0_9ENTE</name>
<protein>
    <recommendedName>
        <fullName evidence="3">N-acetyltransferase domain-containing protein</fullName>
    </recommendedName>
</protein>
<keyword evidence="1" id="KW-0808">Transferase</keyword>
<dbReference type="Pfam" id="PF13508">
    <property type="entry name" value="Acetyltransf_7"/>
    <property type="match status" value="1"/>
</dbReference>
<proteinExistence type="predicted"/>
<dbReference type="HOGENOM" id="CLU_013985_21_0_9"/>
<dbReference type="Proteomes" id="UP000013785">
    <property type="component" value="Unassembled WGS sequence"/>
</dbReference>
<dbReference type="PROSITE" id="PS51186">
    <property type="entry name" value="GNAT"/>
    <property type="match status" value="1"/>
</dbReference>
<evidence type="ECO:0000313" key="4">
    <source>
        <dbReference type="EMBL" id="EOL44689.1"/>
    </source>
</evidence>
<dbReference type="Gene3D" id="3.40.630.30">
    <property type="match status" value="1"/>
</dbReference>
<dbReference type="SUPFAM" id="SSF55729">
    <property type="entry name" value="Acyl-CoA N-acyltransferases (Nat)"/>
    <property type="match status" value="1"/>
</dbReference>
<dbReference type="PANTHER" id="PTHR43800">
    <property type="entry name" value="PEPTIDYL-LYSINE N-ACETYLTRANSFERASE YJAB"/>
    <property type="match status" value="1"/>
</dbReference>
<dbReference type="InterPro" id="IPR000182">
    <property type="entry name" value="GNAT_dom"/>
</dbReference>
<evidence type="ECO:0000313" key="5">
    <source>
        <dbReference type="Proteomes" id="UP000013785"/>
    </source>
</evidence>
<dbReference type="PATRIC" id="fig|1158610.3.peg.1491"/>
<dbReference type="InterPro" id="IPR016181">
    <property type="entry name" value="Acyl_CoA_acyltransferase"/>
</dbReference>
<dbReference type="GO" id="GO:0016747">
    <property type="term" value="F:acyltransferase activity, transferring groups other than amino-acyl groups"/>
    <property type="evidence" value="ECO:0007669"/>
    <property type="project" value="InterPro"/>
</dbReference>
<reference evidence="4 5" key="1">
    <citation type="submission" date="2013-02" db="EMBL/GenBank/DDBJ databases">
        <title>The Genome Sequence of Enterococcus phoeniculicola BAA-412.</title>
        <authorList>
            <consortium name="The Broad Institute Genome Sequencing Platform"/>
            <consortium name="The Broad Institute Genome Sequencing Center for Infectious Disease"/>
            <person name="Earl A.M."/>
            <person name="Gilmore M.S."/>
            <person name="Lebreton F."/>
            <person name="Walker B."/>
            <person name="Young S.K."/>
            <person name="Zeng Q."/>
            <person name="Gargeya S."/>
            <person name="Fitzgerald M."/>
            <person name="Haas B."/>
            <person name="Abouelleil A."/>
            <person name="Alvarado L."/>
            <person name="Arachchi H.M."/>
            <person name="Berlin A.M."/>
            <person name="Chapman S.B."/>
            <person name="Dewar J."/>
            <person name="Goldberg J."/>
            <person name="Griggs A."/>
            <person name="Gujja S."/>
            <person name="Hansen M."/>
            <person name="Howarth C."/>
            <person name="Imamovic A."/>
            <person name="Larimer J."/>
            <person name="McCowan C."/>
            <person name="Murphy C."/>
            <person name="Neiman D."/>
            <person name="Pearson M."/>
            <person name="Priest M."/>
            <person name="Roberts A."/>
            <person name="Saif S."/>
            <person name="Shea T."/>
            <person name="Sisk P."/>
            <person name="Sykes S."/>
            <person name="Wortman J."/>
            <person name="Nusbaum C."/>
            <person name="Birren B."/>
        </authorList>
    </citation>
    <scope>NUCLEOTIDE SEQUENCE [LARGE SCALE GENOMIC DNA]</scope>
    <source>
        <strain evidence="4 5">ATCC BAA-412</strain>
    </source>
</reference>
<sequence>MNSRKAVESDYIELIDIWEQSVRQTHTFLEESDLLEIKKNLPVYFAHVDLLVWMVEEKLIGFSGTNEGNLEMLFLSPSVFRKGYGRAILEELIQQKKVTSVDVNEQNKGAAAFYKTLGFQLISRDDLDDQGKPYPILHLKLVK</sequence>
<dbReference type="AlphaFoldDB" id="R3TSY0"/>
<organism evidence="4 5">
    <name type="scientific">Enterococcus phoeniculicola ATCC BAA-412</name>
    <dbReference type="NCBI Taxonomy" id="1158610"/>
    <lineage>
        <taxon>Bacteria</taxon>
        <taxon>Bacillati</taxon>
        <taxon>Bacillota</taxon>
        <taxon>Bacilli</taxon>
        <taxon>Lactobacillales</taxon>
        <taxon>Enterococcaceae</taxon>
        <taxon>Enterococcus</taxon>
    </lineage>
</organism>
<dbReference type="eggNOG" id="COG0456">
    <property type="taxonomic scope" value="Bacteria"/>
</dbReference>
<dbReference type="RefSeq" id="WP_010768169.1">
    <property type="nucleotide sequence ID" value="NZ_ASWE01000003.1"/>
</dbReference>
<dbReference type="OrthoDB" id="9789605at2"/>
<dbReference type="CDD" id="cd04301">
    <property type="entry name" value="NAT_SF"/>
    <property type="match status" value="1"/>
</dbReference>
<feature type="domain" description="N-acetyltransferase" evidence="3">
    <location>
        <begin position="1"/>
        <end position="143"/>
    </location>
</feature>
<evidence type="ECO:0000259" key="3">
    <source>
        <dbReference type="PROSITE" id="PS51186"/>
    </source>
</evidence>
<keyword evidence="5" id="KW-1185">Reference proteome</keyword>
<dbReference type="EMBL" id="AJAT01000013">
    <property type="protein sequence ID" value="EOL44689.1"/>
    <property type="molecule type" value="Genomic_DNA"/>
</dbReference>
<gene>
    <name evidence="4" type="ORF">UC3_01506</name>
</gene>
<dbReference type="STRING" id="154621.RV11_GL002438"/>
<dbReference type="PANTHER" id="PTHR43800:SF1">
    <property type="entry name" value="PEPTIDYL-LYSINE N-ACETYLTRANSFERASE YJAB"/>
    <property type="match status" value="1"/>
</dbReference>
<evidence type="ECO:0000256" key="1">
    <source>
        <dbReference type="ARBA" id="ARBA00022679"/>
    </source>
</evidence>